<keyword evidence="9" id="KW-0067">ATP-binding</keyword>
<dbReference type="CDD" id="cd06225">
    <property type="entry name" value="HAMP"/>
    <property type="match status" value="1"/>
</dbReference>
<dbReference type="NCBIfam" id="TIGR00229">
    <property type="entry name" value="sensory_box"/>
    <property type="match status" value="2"/>
</dbReference>
<dbReference type="PANTHER" id="PTHR43047:SF72">
    <property type="entry name" value="OSMOSENSING HISTIDINE PROTEIN KINASE SLN1"/>
    <property type="match status" value="1"/>
</dbReference>
<keyword evidence="7" id="KW-0547">Nucleotide-binding</keyword>
<organism evidence="23 24">
    <name type="scientific">Phormidium nigroviride PCC 7112</name>
    <dbReference type="NCBI Taxonomy" id="179408"/>
    <lineage>
        <taxon>Bacteria</taxon>
        <taxon>Bacillati</taxon>
        <taxon>Cyanobacteriota</taxon>
        <taxon>Cyanophyceae</taxon>
        <taxon>Oscillatoriophycideae</taxon>
        <taxon>Oscillatoriales</taxon>
        <taxon>Oscillatoriaceae</taxon>
        <taxon>Phormidium</taxon>
    </lineage>
</organism>
<accession>K9VRH9</accession>
<name>K9VRH9_9CYAN</name>
<dbReference type="PROSITE" id="PS50112">
    <property type="entry name" value="PAS"/>
    <property type="match status" value="1"/>
</dbReference>
<dbReference type="InterPro" id="IPR001789">
    <property type="entry name" value="Sig_transdc_resp-reg_receiver"/>
</dbReference>
<comment type="similarity">
    <text evidence="3">In the N-terminal section; belongs to the phytochrome family.</text>
</comment>
<feature type="transmembrane region" description="Helical" evidence="16">
    <location>
        <begin position="20"/>
        <end position="41"/>
    </location>
</feature>
<dbReference type="InterPro" id="IPR029016">
    <property type="entry name" value="GAF-like_dom_sf"/>
</dbReference>
<dbReference type="Gene3D" id="3.30.450.40">
    <property type="match status" value="1"/>
</dbReference>
<evidence type="ECO:0000259" key="20">
    <source>
        <dbReference type="PROSITE" id="PS50112"/>
    </source>
</evidence>
<dbReference type="InterPro" id="IPR035965">
    <property type="entry name" value="PAS-like_dom_sf"/>
</dbReference>
<evidence type="ECO:0000256" key="5">
    <source>
        <dbReference type="ARBA" id="ARBA00022553"/>
    </source>
</evidence>
<dbReference type="InterPro" id="IPR011006">
    <property type="entry name" value="CheY-like_superfamily"/>
</dbReference>
<dbReference type="PROSITE" id="PS50885">
    <property type="entry name" value="HAMP"/>
    <property type="match status" value="1"/>
</dbReference>
<dbReference type="SMART" id="SM00448">
    <property type="entry name" value="REC"/>
    <property type="match status" value="1"/>
</dbReference>
<dbReference type="SMART" id="SM00091">
    <property type="entry name" value="PAS"/>
    <property type="match status" value="2"/>
</dbReference>
<evidence type="ECO:0000259" key="21">
    <source>
        <dbReference type="PROSITE" id="PS50113"/>
    </source>
</evidence>
<dbReference type="PROSITE" id="PS50046">
    <property type="entry name" value="PHYTOCHROME_2"/>
    <property type="match status" value="1"/>
</dbReference>
<reference evidence="23 24" key="1">
    <citation type="submission" date="2012-05" db="EMBL/GenBank/DDBJ databases">
        <title>Finished chromosome of genome of Oscillatoria sp. PCC 7112.</title>
        <authorList>
            <consortium name="US DOE Joint Genome Institute"/>
            <person name="Gugger M."/>
            <person name="Coursin T."/>
            <person name="Rippka R."/>
            <person name="Tandeau De Marsac N."/>
            <person name="Huntemann M."/>
            <person name="Wei C.-L."/>
            <person name="Han J."/>
            <person name="Detter J.C."/>
            <person name="Han C."/>
            <person name="Tapia R."/>
            <person name="Davenport K."/>
            <person name="Daligault H."/>
            <person name="Erkkila T."/>
            <person name="Gu W."/>
            <person name="Munk A.C.C."/>
            <person name="Teshima H."/>
            <person name="Xu Y."/>
            <person name="Chain P."/>
            <person name="Chen A."/>
            <person name="Krypides N."/>
            <person name="Mavromatis K."/>
            <person name="Markowitz V."/>
            <person name="Szeto E."/>
            <person name="Ivanova N."/>
            <person name="Mikhailova N."/>
            <person name="Ovchinnikova G."/>
            <person name="Pagani I."/>
            <person name="Pati A."/>
            <person name="Goodwin L."/>
            <person name="Peters L."/>
            <person name="Pitluck S."/>
            <person name="Woyke T."/>
            <person name="Kerfeld C."/>
        </authorList>
    </citation>
    <scope>NUCLEOTIDE SEQUENCE [LARGE SCALE GENOMIC DNA]</scope>
    <source>
        <strain evidence="23 24">PCC 7112</strain>
    </source>
</reference>
<dbReference type="InterPro" id="IPR036890">
    <property type="entry name" value="HATPase_C_sf"/>
</dbReference>
<feature type="domain" description="PAC" evidence="21">
    <location>
        <begin position="357"/>
        <end position="414"/>
    </location>
</feature>
<dbReference type="PATRIC" id="fig|179408.3.peg.7342"/>
<dbReference type="Pfam" id="PF00672">
    <property type="entry name" value="HAMP"/>
    <property type="match status" value="1"/>
</dbReference>
<dbReference type="SMART" id="SM00304">
    <property type="entry name" value="HAMP"/>
    <property type="match status" value="1"/>
</dbReference>
<dbReference type="CDD" id="cd18774">
    <property type="entry name" value="PDC2_HK_sensor"/>
    <property type="match status" value="1"/>
</dbReference>
<feature type="domain" description="HAMP" evidence="22">
    <location>
        <begin position="221"/>
        <end position="273"/>
    </location>
</feature>
<dbReference type="GO" id="GO:0005886">
    <property type="term" value="C:plasma membrane"/>
    <property type="evidence" value="ECO:0007669"/>
    <property type="project" value="TreeGrafter"/>
</dbReference>
<evidence type="ECO:0000259" key="18">
    <source>
        <dbReference type="PROSITE" id="PS50109"/>
    </source>
</evidence>
<dbReference type="InterPro" id="IPR000700">
    <property type="entry name" value="PAS-assoc_C"/>
</dbReference>
<dbReference type="InterPro" id="IPR003660">
    <property type="entry name" value="HAMP_dom"/>
</dbReference>
<dbReference type="InterPro" id="IPR005467">
    <property type="entry name" value="His_kinase_dom"/>
</dbReference>
<dbReference type="GO" id="GO:0005524">
    <property type="term" value="F:ATP binding"/>
    <property type="evidence" value="ECO:0007669"/>
    <property type="project" value="UniProtKB-KW"/>
</dbReference>
<dbReference type="Pfam" id="PF00072">
    <property type="entry name" value="Response_reg"/>
    <property type="match status" value="1"/>
</dbReference>
<gene>
    <name evidence="23" type="ORF">Osc7112_5885</name>
</gene>
<dbReference type="PROSITE" id="PS50109">
    <property type="entry name" value="HIS_KIN"/>
    <property type="match status" value="1"/>
</dbReference>
<evidence type="ECO:0000256" key="4">
    <source>
        <dbReference type="ARBA" id="ARBA00012438"/>
    </source>
</evidence>
<feature type="transmembrane region" description="Helical" evidence="16">
    <location>
        <begin position="202"/>
        <end position="223"/>
    </location>
</feature>
<dbReference type="GO" id="GO:0000155">
    <property type="term" value="F:phosphorelay sensor kinase activity"/>
    <property type="evidence" value="ECO:0007669"/>
    <property type="project" value="InterPro"/>
</dbReference>
<dbReference type="CDD" id="cd00082">
    <property type="entry name" value="HisKA"/>
    <property type="match status" value="1"/>
</dbReference>
<dbReference type="FunFam" id="1.10.287.130:FF:000038">
    <property type="entry name" value="Sensory transduction histidine kinase"/>
    <property type="match status" value="1"/>
</dbReference>
<evidence type="ECO:0000256" key="2">
    <source>
        <dbReference type="ARBA" id="ARBA00004370"/>
    </source>
</evidence>
<dbReference type="PRINTS" id="PR00344">
    <property type="entry name" value="BCTRLSENSOR"/>
</dbReference>
<dbReference type="InterPro" id="IPR003594">
    <property type="entry name" value="HATPase_dom"/>
</dbReference>
<feature type="domain" description="PAC" evidence="21">
    <location>
        <begin position="642"/>
        <end position="694"/>
    </location>
</feature>
<comment type="catalytic activity">
    <reaction evidence="1">
        <text>ATP + protein L-histidine = ADP + protein N-phospho-L-histidine.</text>
        <dbReference type="EC" id="2.7.13.3"/>
    </reaction>
</comment>
<dbReference type="KEGG" id="oni:Osc7112_5885"/>
<dbReference type="InterPro" id="IPR036097">
    <property type="entry name" value="HisK_dim/P_sf"/>
</dbReference>
<dbReference type="Gene3D" id="3.40.50.2300">
    <property type="match status" value="1"/>
</dbReference>
<dbReference type="InterPro" id="IPR013767">
    <property type="entry name" value="PAS_fold"/>
</dbReference>
<dbReference type="Gene3D" id="1.10.8.500">
    <property type="entry name" value="HAMP domain in histidine kinase"/>
    <property type="match status" value="1"/>
</dbReference>
<keyword evidence="8 23" id="KW-0418">Kinase</keyword>
<dbReference type="Gene3D" id="1.10.287.130">
    <property type="match status" value="1"/>
</dbReference>
<dbReference type="InterPro" id="IPR016132">
    <property type="entry name" value="Phyto_chromo_attachment"/>
</dbReference>
<evidence type="ECO:0000259" key="17">
    <source>
        <dbReference type="PROSITE" id="PS50046"/>
    </source>
</evidence>
<dbReference type="InterPro" id="IPR001610">
    <property type="entry name" value="PAC"/>
</dbReference>
<dbReference type="SMART" id="SM00388">
    <property type="entry name" value="HisKA"/>
    <property type="match status" value="1"/>
</dbReference>
<dbReference type="EC" id="2.7.13.3" evidence="4"/>
<dbReference type="Pfam" id="PF00512">
    <property type="entry name" value="HisKA"/>
    <property type="match status" value="1"/>
</dbReference>
<keyword evidence="16" id="KW-1133">Transmembrane helix</keyword>
<keyword evidence="15" id="KW-0175">Coiled coil</keyword>
<feature type="domain" description="Response regulatory" evidence="19">
    <location>
        <begin position="1171"/>
        <end position="1287"/>
    </location>
</feature>
<dbReference type="Proteomes" id="UP000010478">
    <property type="component" value="Chromosome"/>
</dbReference>
<dbReference type="CDD" id="cd17546">
    <property type="entry name" value="REC_hyHK_CKI1_RcsC-like"/>
    <property type="match status" value="1"/>
</dbReference>
<keyword evidence="11 16" id="KW-0472">Membrane</keyword>
<feature type="domain" description="Histidine kinase" evidence="18">
    <location>
        <begin position="918"/>
        <end position="1145"/>
    </location>
</feature>
<dbReference type="GO" id="GO:0006355">
    <property type="term" value="P:regulation of DNA-templated transcription"/>
    <property type="evidence" value="ECO:0007669"/>
    <property type="project" value="InterPro"/>
</dbReference>
<dbReference type="CDD" id="cd16922">
    <property type="entry name" value="HATPase_EvgS-ArcB-TorS-like"/>
    <property type="match status" value="1"/>
</dbReference>
<dbReference type="InterPro" id="IPR004358">
    <property type="entry name" value="Sig_transdc_His_kin-like_C"/>
</dbReference>
<dbReference type="eggNOG" id="COG0745">
    <property type="taxonomic scope" value="Bacteria"/>
</dbReference>
<dbReference type="SMART" id="SM00065">
    <property type="entry name" value="GAF"/>
    <property type="match status" value="1"/>
</dbReference>
<dbReference type="eggNOG" id="COG2203">
    <property type="taxonomic scope" value="Bacteria"/>
</dbReference>
<dbReference type="PROSITE" id="PS50113">
    <property type="entry name" value="PAC"/>
    <property type="match status" value="2"/>
</dbReference>
<dbReference type="SUPFAM" id="SSF55781">
    <property type="entry name" value="GAF domain-like"/>
    <property type="match status" value="1"/>
</dbReference>
<evidence type="ECO:0000256" key="11">
    <source>
        <dbReference type="ARBA" id="ARBA00023136"/>
    </source>
</evidence>
<dbReference type="SMART" id="SM00086">
    <property type="entry name" value="PAC"/>
    <property type="match status" value="2"/>
</dbReference>
<dbReference type="HOGENOM" id="CLU_000445_114_10_3"/>
<dbReference type="InterPro" id="IPR003018">
    <property type="entry name" value="GAF"/>
</dbReference>
<evidence type="ECO:0000256" key="6">
    <source>
        <dbReference type="ARBA" id="ARBA00022679"/>
    </source>
</evidence>
<dbReference type="GO" id="GO:0009927">
    <property type="term" value="F:histidine phosphotransfer kinase activity"/>
    <property type="evidence" value="ECO:0007669"/>
    <property type="project" value="TreeGrafter"/>
</dbReference>
<comment type="subcellular location">
    <subcellularLocation>
        <location evidence="2">Membrane</location>
    </subcellularLocation>
</comment>
<evidence type="ECO:0000313" key="24">
    <source>
        <dbReference type="Proteomes" id="UP000010478"/>
    </source>
</evidence>
<dbReference type="FunFam" id="3.30.565.10:FF:000010">
    <property type="entry name" value="Sensor histidine kinase RcsC"/>
    <property type="match status" value="1"/>
</dbReference>
<protein>
    <recommendedName>
        <fullName evidence="13">Circadian input-output histidine kinase CikA</fullName>
        <ecNumber evidence="4">2.7.13.3</ecNumber>
    </recommendedName>
</protein>
<dbReference type="PROSITE" id="PS50110">
    <property type="entry name" value="RESPONSE_REGULATORY"/>
    <property type="match status" value="1"/>
</dbReference>
<dbReference type="Pfam" id="PF08447">
    <property type="entry name" value="PAS_3"/>
    <property type="match status" value="1"/>
</dbReference>
<dbReference type="SMART" id="SM00387">
    <property type="entry name" value="HATPase_c"/>
    <property type="match status" value="1"/>
</dbReference>
<dbReference type="OrthoDB" id="567946at2"/>
<dbReference type="SUPFAM" id="SSF47384">
    <property type="entry name" value="Homodimeric domain of signal transducing histidine kinase"/>
    <property type="match status" value="1"/>
</dbReference>
<keyword evidence="24" id="KW-1185">Reference proteome</keyword>
<evidence type="ECO:0000256" key="8">
    <source>
        <dbReference type="ARBA" id="ARBA00022777"/>
    </source>
</evidence>
<proteinExistence type="inferred from homology"/>
<evidence type="ECO:0000256" key="15">
    <source>
        <dbReference type="SAM" id="Coils"/>
    </source>
</evidence>
<feature type="coiled-coil region" evidence="15">
    <location>
        <begin position="268"/>
        <end position="295"/>
    </location>
</feature>
<evidence type="ECO:0000256" key="12">
    <source>
        <dbReference type="ARBA" id="ARBA00023306"/>
    </source>
</evidence>
<dbReference type="CDD" id="cd00130">
    <property type="entry name" value="PAS"/>
    <property type="match status" value="2"/>
</dbReference>
<keyword evidence="6" id="KW-0808">Transferase</keyword>
<evidence type="ECO:0000313" key="23">
    <source>
        <dbReference type="EMBL" id="AFZ10092.1"/>
    </source>
</evidence>
<evidence type="ECO:0000256" key="10">
    <source>
        <dbReference type="ARBA" id="ARBA00023012"/>
    </source>
</evidence>
<keyword evidence="16" id="KW-0812">Transmembrane</keyword>
<dbReference type="RefSeq" id="WP_015179293.1">
    <property type="nucleotide sequence ID" value="NC_019729.1"/>
</dbReference>
<evidence type="ECO:0000259" key="19">
    <source>
        <dbReference type="PROSITE" id="PS50110"/>
    </source>
</evidence>
<dbReference type="SUPFAM" id="SSF55874">
    <property type="entry name" value="ATPase domain of HSP90 chaperone/DNA topoisomerase II/histidine kinase"/>
    <property type="match status" value="1"/>
</dbReference>
<dbReference type="SUPFAM" id="SSF52172">
    <property type="entry name" value="CheY-like"/>
    <property type="match status" value="1"/>
</dbReference>
<dbReference type="Gene3D" id="2.10.70.100">
    <property type="match status" value="1"/>
</dbReference>
<feature type="domain" description="Phytochrome chromophore attachment site" evidence="17">
    <location>
        <begin position="714"/>
        <end position="877"/>
    </location>
</feature>
<dbReference type="InterPro" id="IPR000014">
    <property type="entry name" value="PAS"/>
</dbReference>
<evidence type="ECO:0000256" key="14">
    <source>
        <dbReference type="PROSITE-ProRule" id="PRU00169"/>
    </source>
</evidence>
<dbReference type="Pfam" id="PF02518">
    <property type="entry name" value="HATPase_c"/>
    <property type="match status" value="1"/>
</dbReference>
<keyword evidence="10" id="KW-0902">Two-component regulatory system</keyword>
<evidence type="ECO:0000256" key="7">
    <source>
        <dbReference type="ARBA" id="ARBA00022741"/>
    </source>
</evidence>
<evidence type="ECO:0000259" key="22">
    <source>
        <dbReference type="PROSITE" id="PS50885"/>
    </source>
</evidence>
<feature type="modified residue" description="4-aspartylphosphate" evidence="14">
    <location>
        <position position="1220"/>
    </location>
</feature>
<dbReference type="EMBL" id="CP003614">
    <property type="protein sequence ID" value="AFZ10092.1"/>
    <property type="molecule type" value="Genomic_DNA"/>
</dbReference>
<dbReference type="InterPro" id="IPR003661">
    <property type="entry name" value="HisK_dim/P_dom"/>
</dbReference>
<dbReference type="Pfam" id="PF00989">
    <property type="entry name" value="PAS"/>
    <property type="match status" value="1"/>
</dbReference>
<sequence>MPIYHFNRLTANFFSKLPLRTVLIVPFVLQTVSVVGLVGYLSLKSGQESVEDVAHQLIEQVGERISDRLTDNGPSAINTFLARLHLSASGQTFIIDRSGNLIATSTLETPLATQAKNQPTPLLATNSKDARTRDIARQLANRFGNFRALQTTEKLTLAGNRDRQFVRVTPHRDVRGLDWLIVVVVSESDFTARIQANTRNTLWLLTGTLPLAIAIGLLTSRWVTKPIMHLNTAAKNVAKGKWDRALEIRRWDEVGDLANSFNFMAAQLQQAFADQKSLNEALAQSESQLKQFLEAIPAGVSIHDASGKVVYFNQTAKHWLAVETIPDSTLEEAVEVYQIYRQNQLYPTEELPAFRALRGETVFLEDVELHRDGKFIPFEVRATPIFDEGGNIIYAINAFYNIAQRKQAEKILTDYNRTLESEVVERTGALARTNELLQYEIAERKLLEQKLYTSTEQIVKIFDSIADIVLIFECEEKTIQLIPTKGIFQYNHQTNQIDSIIEQFFREASEEIYFAQVRQALETQQTISFDYSLPINNQEVWFAAKISPLSDSSAVWVARDISARQLAESRLLEAQKIARIGSWEHDIATATTTWSEELYRIYEVDPTQKPLPNEQLIERFHPEDRSRYLTMVRDLAMSGQSFEIDLRLIRRDSSLSYIEVRGKPVYDEKGQLLRLLGTVLDISDRKQAESALRESAQGEQAIARSIDRIRQSLDIDTIFKTTTSELRQTLKCDRVGIYRFNPDWSGEFVAESMAPGWISLMQKPDDFKVPNTLVEDSRCTVKTMQASGEPVFDTYLHRNQGGMYARGVPYRIIEDIYTAGLSPCYLELLKQFQARAYVIFPIFCGSQLWGLLASYQNSAPRTWREAEINIGLQISTQLGVALQQAQLLEATQQQAVQLQQAAWAAEAANLAKSTFLANMSHELRTPLNAILGFSQLMQRSTNLTREQQENIRIINRSGEHLLALINQILDLAKIETGRITLNPTDFKLSSLLNEVEEMFQLQAREQQLQLIFDCSSDIPEYVQTDQLKLRQVLINLLSNAIKFTNEGGIAVRVRAVREGENQQLPIINYQLYFEIEDTGAGIAADELDKLFQAFVQTTTGTKSQQGTGLGLAISQQFVKLMGGVITVRSEVGGGTTFAFDIPVSAVDAPATQPVQPPRRVMGLERNQPRYRILIVDDRSDNRQLLIELLAAFNFELQEASNGIEAIEMWSSFEPHLIFMDMWMPVMDGHEATKRIKATVKGQATAIIAVSAGNAEEAQTVTVSDDCDDFIHKPFRDTEIFATLHKHLGVRYIYGELESVPESTQIEAPTPETLAALPADWLAALEKATIECDLELILIQIEQIRDRNDALASALTVLANEFQFNQILALIHPETK</sequence>
<dbReference type="SUPFAM" id="SSF55785">
    <property type="entry name" value="PYP-like sensor domain (PAS domain)"/>
    <property type="match status" value="3"/>
</dbReference>
<dbReference type="Gene3D" id="3.30.565.10">
    <property type="entry name" value="Histidine kinase-like ATPase, C-terminal domain"/>
    <property type="match status" value="1"/>
</dbReference>
<dbReference type="InterPro" id="IPR013655">
    <property type="entry name" value="PAS_fold_3"/>
</dbReference>
<dbReference type="Pfam" id="PF01590">
    <property type="entry name" value="GAF"/>
    <property type="match status" value="1"/>
</dbReference>
<dbReference type="eggNOG" id="COG5000">
    <property type="taxonomic scope" value="Bacteria"/>
</dbReference>
<feature type="domain" description="PAS" evidence="20">
    <location>
        <begin position="285"/>
        <end position="316"/>
    </location>
</feature>
<evidence type="ECO:0000256" key="1">
    <source>
        <dbReference type="ARBA" id="ARBA00000085"/>
    </source>
</evidence>
<dbReference type="STRING" id="179408.Osc7112_5885"/>
<evidence type="ECO:0000256" key="3">
    <source>
        <dbReference type="ARBA" id="ARBA00006402"/>
    </source>
</evidence>
<evidence type="ECO:0000256" key="16">
    <source>
        <dbReference type="SAM" id="Phobius"/>
    </source>
</evidence>
<dbReference type="PANTHER" id="PTHR43047">
    <property type="entry name" value="TWO-COMPONENT HISTIDINE PROTEIN KINASE"/>
    <property type="match status" value="1"/>
</dbReference>
<evidence type="ECO:0000256" key="9">
    <source>
        <dbReference type="ARBA" id="ARBA00022840"/>
    </source>
</evidence>
<dbReference type="eggNOG" id="COG2205">
    <property type="taxonomic scope" value="Bacteria"/>
</dbReference>
<keyword evidence="5 14" id="KW-0597">Phosphoprotein</keyword>
<dbReference type="SUPFAM" id="SSF158472">
    <property type="entry name" value="HAMP domain-like"/>
    <property type="match status" value="1"/>
</dbReference>
<dbReference type="Gene3D" id="3.30.450.20">
    <property type="entry name" value="PAS domain"/>
    <property type="match status" value="4"/>
</dbReference>
<keyword evidence="12" id="KW-0131">Cell cycle</keyword>
<evidence type="ECO:0000256" key="13">
    <source>
        <dbReference type="ARBA" id="ARBA00074306"/>
    </source>
</evidence>